<dbReference type="Gene3D" id="3.90.180.10">
    <property type="entry name" value="Medium-chain alcohol dehydrogenases, catalytic domain"/>
    <property type="match status" value="1"/>
</dbReference>
<evidence type="ECO:0000313" key="5">
    <source>
        <dbReference type="Proteomes" id="UP001413721"/>
    </source>
</evidence>
<keyword evidence="2" id="KW-0560">Oxidoreductase</keyword>
<dbReference type="SUPFAM" id="SSF51735">
    <property type="entry name" value="NAD(P)-binding Rossmann-fold domains"/>
    <property type="match status" value="1"/>
</dbReference>
<dbReference type="InterPro" id="IPR011032">
    <property type="entry name" value="GroES-like_sf"/>
</dbReference>
<name>A0ABU9YDV8_9PROT</name>
<proteinExistence type="predicted"/>
<keyword evidence="5" id="KW-1185">Reference proteome</keyword>
<accession>A0ABU9YDV8</accession>
<feature type="domain" description="Enoyl reductase (ER)" evidence="3">
    <location>
        <begin position="16"/>
        <end position="335"/>
    </location>
</feature>
<dbReference type="InterPro" id="IPR020843">
    <property type="entry name" value="ER"/>
</dbReference>
<dbReference type="InterPro" id="IPR013154">
    <property type="entry name" value="ADH-like_N"/>
</dbReference>
<comment type="caution">
    <text evidence="4">The sequence shown here is derived from an EMBL/GenBank/DDBJ whole genome shotgun (WGS) entry which is preliminary data.</text>
</comment>
<dbReference type="Pfam" id="PF08240">
    <property type="entry name" value="ADH_N"/>
    <property type="match status" value="1"/>
</dbReference>
<dbReference type="SUPFAM" id="SSF50129">
    <property type="entry name" value="GroES-like"/>
    <property type="match status" value="1"/>
</dbReference>
<evidence type="ECO:0000256" key="2">
    <source>
        <dbReference type="ARBA" id="ARBA00023002"/>
    </source>
</evidence>
<dbReference type="RefSeq" id="WP_345936638.1">
    <property type="nucleotide sequence ID" value="NZ_JBBKTW010000001.1"/>
</dbReference>
<dbReference type="PANTHER" id="PTHR48106:SF2">
    <property type="entry name" value="ZN2+-BINDING DEHYDROGENASE"/>
    <property type="match status" value="1"/>
</dbReference>
<reference evidence="4 5" key="1">
    <citation type="submission" date="2024-03" db="EMBL/GenBank/DDBJ databases">
        <title>High-quality draft genome sequencing of Tistrella sp. BH-R2-4.</title>
        <authorList>
            <person name="Dong C."/>
        </authorList>
    </citation>
    <scope>NUCLEOTIDE SEQUENCE [LARGE SCALE GENOMIC DNA]</scope>
    <source>
        <strain evidence="4 5">BH-R2-4</strain>
    </source>
</reference>
<gene>
    <name evidence="4" type="ORF">WG926_01570</name>
</gene>
<dbReference type="EMBL" id="JBBKTW010000001">
    <property type="protein sequence ID" value="MEN2986973.1"/>
    <property type="molecule type" value="Genomic_DNA"/>
</dbReference>
<protein>
    <submittedName>
        <fullName evidence="4">Zinc-dependent alcohol dehydrogenase family protein</fullName>
    </submittedName>
</protein>
<dbReference type="InterPro" id="IPR036291">
    <property type="entry name" value="NAD(P)-bd_dom_sf"/>
</dbReference>
<dbReference type="SMART" id="SM00829">
    <property type="entry name" value="PKS_ER"/>
    <property type="match status" value="1"/>
</dbReference>
<dbReference type="CDD" id="cd05282">
    <property type="entry name" value="ETR_like"/>
    <property type="match status" value="1"/>
</dbReference>
<sequence>MTGRSTGRALVFRQFGDPASVLALEPQAMPVAGAVDADAAVIRMSCRPVNPSDLIPITGAYAHRVMPPRIAGYEGVGLVEQAPSGCGLAVGDRVLPLRGGGTWASFVVAPARYCVPVPAPIDDEVAAQAYINPLTAWALLVDDLALPRGAVIAIDAAGSAFTAVVLALAADHGWSVVAVTTAPQRTAGLLTSGAAAVVVVAPDDTAADLAARIRRAAGGAIDAGLDAVGGMIGTAVALSVSPGGAFRVYGLLSGLPLPAALAGQVAGGVTVRPFWLRHWQDQVTVDRWSEGFAWTFDALARRRLTLSVAEAFGLDDWQAALVAAARRDRQGKVLLSGG</sequence>
<evidence type="ECO:0000313" key="4">
    <source>
        <dbReference type="EMBL" id="MEN2986973.1"/>
    </source>
</evidence>
<evidence type="ECO:0000256" key="1">
    <source>
        <dbReference type="ARBA" id="ARBA00022857"/>
    </source>
</evidence>
<dbReference type="PANTHER" id="PTHR48106">
    <property type="entry name" value="QUINONE OXIDOREDUCTASE PIG3-RELATED"/>
    <property type="match status" value="1"/>
</dbReference>
<keyword evidence="1" id="KW-0521">NADP</keyword>
<dbReference type="Gene3D" id="3.40.50.720">
    <property type="entry name" value="NAD(P)-binding Rossmann-like Domain"/>
    <property type="match status" value="1"/>
</dbReference>
<dbReference type="Proteomes" id="UP001413721">
    <property type="component" value="Unassembled WGS sequence"/>
</dbReference>
<evidence type="ECO:0000259" key="3">
    <source>
        <dbReference type="SMART" id="SM00829"/>
    </source>
</evidence>
<organism evidence="4 5">
    <name type="scientific">Tistrella arctica</name>
    <dbReference type="NCBI Taxonomy" id="3133430"/>
    <lineage>
        <taxon>Bacteria</taxon>
        <taxon>Pseudomonadati</taxon>
        <taxon>Pseudomonadota</taxon>
        <taxon>Alphaproteobacteria</taxon>
        <taxon>Geminicoccales</taxon>
        <taxon>Geminicoccaceae</taxon>
        <taxon>Tistrella</taxon>
    </lineage>
</organism>